<comment type="caution">
    <text evidence="3">The sequence shown here is derived from an EMBL/GenBank/DDBJ whole genome shotgun (WGS) entry which is preliminary data.</text>
</comment>
<dbReference type="InterPro" id="IPR001245">
    <property type="entry name" value="Ser-Thr/Tyr_kinase_cat_dom"/>
</dbReference>
<dbReference type="GO" id="GO:0005524">
    <property type="term" value="F:ATP binding"/>
    <property type="evidence" value="ECO:0007669"/>
    <property type="project" value="InterPro"/>
</dbReference>
<evidence type="ECO:0000313" key="4">
    <source>
        <dbReference type="Proteomes" id="UP000266861"/>
    </source>
</evidence>
<dbReference type="InterPro" id="IPR050767">
    <property type="entry name" value="Sel1_AlgK"/>
</dbReference>
<dbReference type="OrthoDB" id="1668230at2759"/>
<dbReference type="InterPro" id="IPR006597">
    <property type="entry name" value="Sel1-like"/>
</dbReference>
<reference evidence="3 4" key="1">
    <citation type="submission" date="2018-08" db="EMBL/GenBank/DDBJ databases">
        <title>Genome and evolution of the arbuscular mycorrhizal fungus Diversispora epigaea (formerly Glomus versiforme) and its bacterial endosymbionts.</title>
        <authorList>
            <person name="Sun X."/>
            <person name="Fei Z."/>
            <person name="Harrison M."/>
        </authorList>
    </citation>
    <scope>NUCLEOTIDE SEQUENCE [LARGE SCALE GENOMIC DNA]</scope>
    <source>
        <strain evidence="3 4">IT104</strain>
    </source>
</reference>
<dbReference type="SUPFAM" id="SSF81901">
    <property type="entry name" value="HCP-like"/>
    <property type="match status" value="2"/>
</dbReference>
<feature type="domain" description="Protein kinase" evidence="2">
    <location>
        <begin position="37"/>
        <end position="296"/>
    </location>
</feature>
<dbReference type="InterPro" id="IPR011990">
    <property type="entry name" value="TPR-like_helical_dom_sf"/>
</dbReference>
<keyword evidence="4" id="KW-1185">Reference proteome</keyword>
<accession>A0A397HSC8</accession>
<dbReference type="PANTHER" id="PTHR11102:SF160">
    <property type="entry name" value="ERAD-ASSOCIATED E3 UBIQUITIN-PROTEIN LIGASE COMPONENT HRD3"/>
    <property type="match status" value="1"/>
</dbReference>
<gene>
    <name evidence="3" type="ORF">Glove_309g34</name>
</gene>
<dbReference type="SUPFAM" id="SSF56112">
    <property type="entry name" value="Protein kinase-like (PK-like)"/>
    <property type="match status" value="1"/>
</dbReference>
<evidence type="ECO:0000259" key="2">
    <source>
        <dbReference type="PROSITE" id="PS50011"/>
    </source>
</evidence>
<evidence type="ECO:0000313" key="3">
    <source>
        <dbReference type="EMBL" id="RHZ66095.1"/>
    </source>
</evidence>
<organism evidence="3 4">
    <name type="scientific">Diversispora epigaea</name>
    <dbReference type="NCBI Taxonomy" id="1348612"/>
    <lineage>
        <taxon>Eukaryota</taxon>
        <taxon>Fungi</taxon>
        <taxon>Fungi incertae sedis</taxon>
        <taxon>Mucoromycota</taxon>
        <taxon>Glomeromycotina</taxon>
        <taxon>Glomeromycetes</taxon>
        <taxon>Diversisporales</taxon>
        <taxon>Diversisporaceae</taxon>
        <taxon>Diversispora</taxon>
    </lineage>
</organism>
<dbReference type="InterPro" id="IPR011009">
    <property type="entry name" value="Kinase-like_dom_sf"/>
</dbReference>
<sequence>MSQEKTNKKEWEAKKDDLTINDILLKENIPFYEYSEFLDVKLISGNVYKTTFKTSQKTVALKCISLNDDKISLDNVINEIKGNRKLEVHDSILRFYGITEQENTNNYMIILEYVNNGSLRQYLKTNFQKLDWNAKLNIAKQIANALAFLHSNNIIHGKLNSENILIHNGSIKFNAFGLTKIKPMPESLRLLTNTLGPIQCIDSQYLKIFNTIDKNKSSDIFSLGIILWEISSGNPPFEMELLLNVGLLNNILEGKREMVTPGTPSKYKEIYTDCWKPNGNSRPDISQVVKNLSEIIISDANFKNETFQSQPHNVTDEIISVKSEKPNIQNEELNVHSDPLIKDLFEIFIDIIKKQFTNSQPIMMKNYIKEHKKNPVKILYKMITHPSNSWFTSMIGFFYKNGIGTVTDNQLAIKFFIIAANEVIDDSSSNPSSLMKLYNINKEIGTIFLADMHLAGIGVEKDEKKAFHIYSKLANEGSFLALNEVAHCYREEVGVEMNKEKGFELNLKSAKKGLPVAQGMVGWCYVHGIGTSKDIAKGLQWYMKSALAGNTFAIWDLGNFYFIGMGVDCNYQEAFKWALKAAVKGYYSAQIFLGNCYRYGDGINVDQVKAFEWYKKAAEGNDIDGQYEVGKCFYEGDGTKKDIINAIYWINKVKETGDIDANELLNEIMNNIR</sequence>
<dbReference type="EMBL" id="PQFF01000283">
    <property type="protein sequence ID" value="RHZ66095.1"/>
    <property type="molecule type" value="Genomic_DNA"/>
</dbReference>
<dbReference type="GO" id="GO:0004672">
    <property type="term" value="F:protein kinase activity"/>
    <property type="evidence" value="ECO:0007669"/>
    <property type="project" value="InterPro"/>
</dbReference>
<dbReference type="SMART" id="SM00671">
    <property type="entry name" value="SEL1"/>
    <property type="match status" value="7"/>
</dbReference>
<dbReference type="Pfam" id="PF07714">
    <property type="entry name" value="PK_Tyr_Ser-Thr"/>
    <property type="match status" value="1"/>
</dbReference>
<dbReference type="PROSITE" id="PS50011">
    <property type="entry name" value="PROTEIN_KINASE_DOM"/>
    <property type="match status" value="1"/>
</dbReference>
<protein>
    <recommendedName>
        <fullName evidence="2">Protein kinase domain-containing protein</fullName>
    </recommendedName>
</protein>
<dbReference type="PANTHER" id="PTHR11102">
    <property type="entry name" value="SEL-1-LIKE PROTEIN"/>
    <property type="match status" value="1"/>
</dbReference>
<dbReference type="STRING" id="1348612.A0A397HSC8"/>
<dbReference type="Pfam" id="PF08238">
    <property type="entry name" value="Sel1"/>
    <property type="match status" value="7"/>
</dbReference>
<dbReference type="Proteomes" id="UP000266861">
    <property type="component" value="Unassembled WGS sequence"/>
</dbReference>
<evidence type="ECO:0000256" key="1">
    <source>
        <dbReference type="ARBA" id="ARBA00038101"/>
    </source>
</evidence>
<dbReference type="PRINTS" id="PR00109">
    <property type="entry name" value="TYRKINASE"/>
</dbReference>
<comment type="similarity">
    <text evidence="1">Belongs to the sel-1 family.</text>
</comment>
<dbReference type="Gene3D" id="1.10.510.10">
    <property type="entry name" value="Transferase(Phosphotransferase) domain 1"/>
    <property type="match status" value="1"/>
</dbReference>
<proteinExistence type="inferred from homology"/>
<dbReference type="Gene3D" id="1.25.40.10">
    <property type="entry name" value="Tetratricopeptide repeat domain"/>
    <property type="match status" value="2"/>
</dbReference>
<dbReference type="InterPro" id="IPR000719">
    <property type="entry name" value="Prot_kinase_dom"/>
</dbReference>
<name>A0A397HSC8_9GLOM</name>
<dbReference type="AlphaFoldDB" id="A0A397HSC8"/>